<feature type="region of interest" description="Disordered" evidence="1">
    <location>
        <begin position="1"/>
        <end position="23"/>
    </location>
</feature>
<name>A0A1H0RX03_9ACTN</name>
<dbReference type="EMBL" id="FNIE01000024">
    <property type="protein sequence ID" value="SDP33885.1"/>
    <property type="molecule type" value="Genomic_DNA"/>
</dbReference>
<evidence type="ECO:0000313" key="2">
    <source>
        <dbReference type="EMBL" id="SDP33885.1"/>
    </source>
</evidence>
<keyword evidence="3" id="KW-1185">Reference proteome</keyword>
<organism evidence="2 3">
    <name type="scientific">Actinacidiphila guanduensis</name>
    <dbReference type="NCBI Taxonomy" id="310781"/>
    <lineage>
        <taxon>Bacteria</taxon>
        <taxon>Bacillati</taxon>
        <taxon>Actinomycetota</taxon>
        <taxon>Actinomycetes</taxon>
        <taxon>Kitasatosporales</taxon>
        <taxon>Streptomycetaceae</taxon>
        <taxon>Actinacidiphila</taxon>
    </lineage>
</organism>
<gene>
    <name evidence="2" type="ORF">SAMN05216259_12442</name>
</gene>
<feature type="compositionally biased region" description="Polar residues" evidence="1">
    <location>
        <begin position="1"/>
        <end position="15"/>
    </location>
</feature>
<dbReference type="AlphaFoldDB" id="A0A1H0RX03"/>
<protein>
    <submittedName>
        <fullName evidence="2">Uncharacterized protein</fullName>
    </submittedName>
</protein>
<dbReference type="Proteomes" id="UP000199341">
    <property type="component" value="Unassembled WGS sequence"/>
</dbReference>
<evidence type="ECO:0000256" key="1">
    <source>
        <dbReference type="SAM" id="MobiDB-lite"/>
    </source>
</evidence>
<evidence type="ECO:0000313" key="3">
    <source>
        <dbReference type="Proteomes" id="UP000199341"/>
    </source>
</evidence>
<sequence>MAQNELTPPFTVTSDGSKDISCGKGKARRVYTTMQRRTGKGVTDPGFMLGEVESLAGFLDQSKVYVPGSRTEKDQGPVTVSEKATSSRHHARALITGKADSGAFVLVLESTTDCLRTS</sequence>
<accession>A0A1H0RX03</accession>
<reference evidence="2 3" key="1">
    <citation type="submission" date="2016-10" db="EMBL/GenBank/DDBJ databases">
        <authorList>
            <person name="de Groot N.N."/>
        </authorList>
    </citation>
    <scope>NUCLEOTIDE SEQUENCE [LARGE SCALE GENOMIC DNA]</scope>
    <source>
        <strain evidence="2 3">CGMCC 4.2022</strain>
    </source>
</reference>
<proteinExistence type="predicted"/>